<proteinExistence type="predicted"/>
<organism evidence="3 4">
    <name type="scientific">Blastopirellula marina</name>
    <dbReference type="NCBI Taxonomy" id="124"/>
    <lineage>
        <taxon>Bacteria</taxon>
        <taxon>Pseudomonadati</taxon>
        <taxon>Planctomycetota</taxon>
        <taxon>Planctomycetia</taxon>
        <taxon>Pirellulales</taxon>
        <taxon>Pirellulaceae</taxon>
        <taxon>Blastopirellula</taxon>
    </lineage>
</organism>
<protein>
    <submittedName>
        <fullName evidence="3">Uncharacterized protein</fullName>
    </submittedName>
</protein>
<name>A0A2S8GHZ6_9BACT</name>
<evidence type="ECO:0000256" key="2">
    <source>
        <dbReference type="SAM" id="Phobius"/>
    </source>
</evidence>
<accession>A0A2S8GHZ6</accession>
<keyword evidence="2" id="KW-0472">Membrane</keyword>
<dbReference type="PANTHER" id="PTHR30093">
    <property type="entry name" value="GENERAL SECRETION PATHWAY PROTEIN G"/>
    <property type="match status" value="1"/>
</dbReference>
<dbReference type="Proteomes" id="UP000237819">
    <property type="component" value="Unassembled WGS sequence"/>
</dbReference>
<gene>
    <name evidence="3" type="ORF">C5Y93_21295</name>
</gene>
<sequence>MTSEDMRANDGTIADESPRRGYVWVIIAIAVVVIFGLCLAPIGGWLVEAPFTLLFGWVPYAARAIGQIPSHGMSIALWAGGVSAFALGLHLAGRKFAADWQVRQTVSVVTLIFAATTAGICMIGVGHQASWLAHAPKLLEPEGRRHYEQRDSEVDLREIRYGMKTFAEGDAGALPRSTFTKHGRPLHGWMTMMLPQIGRMDLYDWLTLEGPWDMNYQDPVFDTEVSQYARFRSEVSRDERGFAVTHYSANSRVIDADNVKRLEDVADGLGNTILIGDINDQFPAWGRPRNGRDPAIGLNRPGGFGSPYDDGAQFVMGDGSVKHLSQNIDPEVLRALSTPQGNEPPAQYQDPKMP</sequence>
<feature type="transmembrane region" description="Helical" evidence="2">
    <location>
        <begin position="105"/>
        <end position="125"/>
    </location>
</feature>
<feature type="transmembrane region" description="Helical" evidence="2">
    <location>
        <begin position="75"/>
        <end position="93"/>
    </location>
</feature>
<feature type="region of interest" description="Disordered" evidence="1">
    <location>
        <begin position="335"/>
        <end position="354"/>
    </location>
</feature>
<dbReference type="AlphaFoldDB" id="A0A2S8GHZ6"/>
<evidence type="ECO:0000313" key="3">
    <source>
        <dbReference type="EMBL" id="PQO44075.1"/>
    </source>
</evidence>
<keyword evidence="2" id="KW-1133">Transmembrane helix</keyword>
<reference evidence="3 4" key="1">
    <citation type="submission" date="2018-02" db="EMBL/GenBank/DDBJ databases">
        <title>Comparative genomes isolates from brazilian mangrove.</title>
        <authorList>
            <person name="Araujo J.E."/>
            <person name="Taketani R.G."/>
            <person name="Silva M.C.P."/>
            <person name="Loureco M.V."/>
            <person name="Andreote F.D."/>
        </authorList>
    </citation>
    <scope>NUCLEOTIDE SEQUENCE [LARGE SCALE GENOMIC DNA]</scope>
    <source>
        <strain evidence="3 4">Nap-Phe MGV</strain>
    </source>
</reference>
<comment type="caution">
    <text evidence="3">The sequence shown here is derived from an EMBL/GenBank/DDBJ whole genome shotgun (WGS) entry which is preliminary data.</text>
</comment>
<keyword evidence="2" id="KW-0812">Transmembrane</keyword>
<evidence type="ECO:0000313" key="4">
    <source>
        <dbReference type="Proteomes" id="UP000237819"/>
    </source>
</evidence>
<dbReference type="EMBL" id="PUHZ01000021">
    <property type="protein sequence ID" value="PQO44075.1"/>
    <property type="molecule type" value="Genomic_DNA"/>
</dbReference>
<evidence type="ECO:0000256" key="1">
    <source>
        <dbReference type="SAM" id="MobiDB-lite"/>
    </source>
</evidence>
<feature type="transmembrane region" description="Helical" evidence="2">
    <location>
        <begin position="21"/>
        <end position="47"/>
    </location>
</feature>